<keyword evidence="4 6" id="KW-0472">Membrane</keyword>
<evidence type="ECO:0000313" key="8">
    <source>
        <dbReference type="EMBL" id="MBO4209228.1"/>
    </source>
</evidence>
<protein>
    <submittedName>
        <fullName evidence="8">DoxX family membrane protein</fullName>
    </submittedName>
</protein>
<gene>
    <name evidence="8" type="ORF">GSF22_25000</name>
</gene>
<evidence type="ECO:0000256" key="6">
    <source>
        <dbReference type="SAM" id="Phobius"/>
    </source>
</evidence>
<keyword evidence="2 6" id="KW-0812">Transmembrane</keyword>
<keyword evidence="9" id="KW-1185">Reference proteome</keyword>
<evidence type="ECO:0000259" key="7">
    <source>
        <dbReference type="Pfam" id="PF07291"/>
    </source>
</evidence>
<comment type="subcellular location">
    <subcellularLocation>
        <location evidence="1">Membrane</location>
        <topology evidence="1">Multi-pass membrane protein</topology>
    </subcellularLocation>
</comment>
<dbReference type="Proteomes" id="UP000823521">
    <property type="component" value="Unassembled WGS sequence"/>
</dbReference>
<evidence type="ECO:0000256" key="2">
    <source>
        <dbReference type="ARBA" id="ARBA00022692"/>
    </source>
</evidence>
<keyword evidence="3 6" id="KW-1133">Transmembrane helix</keyword>
<comment type="caution">
    <text evidence="8">The sequence shown here is derived from an EMBL/GenBank/DDBJ whole genome shotgun (WGS) entry which is preliminary data.</text>
</comment>
<feature type="transmembrane region" description="Helical" evidence="6">
    <location>
        <begin position="74"/>
        <end position="99"/>
    </location>
</feature>
<reference evidence="8 9" key="1">
    <citation type="submission" date="2019-12" db="EMBL/GenBank/DDBJ databases">
        <title>Whole genome sequencing of endophytic Actinobacterium Micromonospora sp. MPMI6T.</title>
        <authorList>
            <person name="Evv R."/>
            <person name="Podile A.R."/>
        </authorList>
    </citation>
    <scope>NUCLEOTIDE SEQUENCE [LARGE SCALE GENOMIC DNA]</scope>
    <source>
        <strain evidence="8 9">MPMI6</strain>
    </source>
</reference>
<feature type="domain" description="Methylamine utilisation protein MauE" evidence="7">
    <location>
        <begin position="37"/>
        <end position="169"/>
    </location>
</feature>
<proteinExistence type="predicted"/>
<evidence type="ECO:0000256" key="5">
    <source>
        <dbReference type="SAM" id="MobiDB-lite"/>
    </source>
</evidence>
<name>A0ABS3VXI9_MICEH</name>
<sequence>MTHSPVEGPPEPTGRTERQTAVTLSSERAARWPTVRPWLGVAARLGLATVWLVAGGTKVGDLAASGRAVNAYQILPYDVATVVGAALPFVELALGVLLLLGLATRLAAGFSAALLVVFVAGIASAWSRGLSIDCGCFGSGGQLAAGQSPNYGPEILRDLGFLALAGFLLIWPRTPLSVDGALAGENTLEDVDE</sequence>
<dbReference type="InterPro" id="IPR009908">
    <property type="entry name" value="Methylamine_util_MauE"/>
</dbReference>
<evidence type="ECO:0000256" key="4">
    <source>
        <dbReference type="ARBA" id="ARBA00023136"/>
    </source>
</evidence>
<dbReference type="Pfam" id="PF07291">
    <property type="entry name" value="MauE"/>
    <property type="match status" value="1"/>
</dbReference>
<organism evidence="8 9">
    <name type="scientific">Micromonospora echinofusca</name>
    <dbReference type="NCBI Taxonomy" id="47858"/>
    <lineage>
        <taxon>Bacteria</taxon>
        <taxon>Bacillati</taxon>
        <taxon>Actinomycetota</taxon>
        <taxon>Actinomycetes</taxon>
        <taxon>Micromonosporales</taxon>
        <taxon>Micromonosporaceae</taxon>
        <taxon>Micromonospora</taxon>
    </lineage>
</organism>
<evidence type="ECO:0000256" key="3">
    <source>
        <dbReference type="ARBA" id="ARBA00022989"/>
    </source>
</evidence>
<feature type="region of interest" description="Disordered" evidence="5">
    <location>
        <begin position="1"/>
        <end position="23"/>
    </location>
</feature>
<accession>A0ABS3VXI9</accession>
<evidence type="ECO:0000256" key="1">
    <source>
        <dbReference type="ARBA" id="ARBA00004141"/>
    </source>
</evidence>
<evidence type="ECO:0000313" key="9">
    <source>
        <dbReference type="Proteomes" id="UP000823521"/>
    </source>
</evidence>
<feature type="transmembrane region" description="Helical" evidence="6">
    <location>
        <begin position="106"/>
        <end position="126"/>
    </location>
</feature>
<dbReference type="EMBL" id="WVUH01000277">
    <property type="protein sequence ID" value="MBO4209228.1"/>
    <property type="molecule type" value="Genomic_DNA"/>
</dbReference>